<keyword evidence="5 9" id="KW-0812">Transmembrane</keyword>
<dbReference type="Proteomes" id="UP001220377">
    <property type="component" value="Chromosome"/>
</dbReference>
<sequence>MDWAIISQSLPQFAAGLVLTLKLAVIGILGALIVGAISSLVQYFHVPVLRHVANAYIEISRNTPLLVQLFFIFYGLPGLGVKLSANVSGVFGLIFLGGSYMAEAFTGGYNAISKSQIDSGRALGLTDLQLARYVVLPQGLAASVPALAANVIFLIKETSIFSVIAVPELTNTALDLIGLYYHSSEYLFVLVVAYAIVLIPLSVALTYLERRVRYAQFGR</sequence>
<evidence type="ECO:0000313" key="11">
    <source>
        <dbReference type="EMBL" id="WDF82907.1"/>
    </source>
</evidence>
<evidence type="ECO:0000259" key="10">
    <source>
        <dbReference type="PROSITE" id="PS50928"/>
    </source>
</evidence>
<feature type="transmembrane region" description="Helical" evidence="9">
    <location>
        <begin position="133"/>
        <end position="155"/>
    </location>
</feature>
<dbReference type="RefSeq" id="WP_274260673.1">
    <property type="nucleotide sequence ID" value="NZ_CP117884.1"/>
</dbReference>
<evidence type="ECO:0000256" key="5">
    <source>
        <dbReference type="ARBA" id="ARBA00022692"/>
    </source>
</evidence>
<keyword evidence="7 9" id="KW-1133">Transmembrane helix</keyword>
<dbReference type="EMBL" id="CP117884">
    <property type="protein sequence ID" value="WDF82907.1"/>
    <property type="molecule type" value="Genomic_DNA"/>
</dbReference>
<evidence type="ECO:0000256" key="3">
    <source>
        <dbReference type="ARBA" id="ARBA00022448"/>
    </source>
</evidence>
<organism evidence="11 12">
    <name type="scientific">Lacticaseibacillus pabuli</name>
    <dbReference type="NCBI Taxonomy" id="3025672"/>
    <lineage>
        <taxon>Bacteria</taxon>
        <taxon>Bacillati</taxon>
        <taxon>Bacillota</taxon>
        <taxon>Bacilli</taxon>
        <taxon>Lactobacillales</taxon>
        <taxon>Lactobacillaceae</taxon>
        <taxon>Lacticaseibacillus</taxon>
    </lineage>
</organism>
<accession>A0ABY7WRU1</accession>
<dbReference type="Gene3D" id="1.10.3720.10">
    <property type="entry name" value="MetI-like"/>
    <property type="match status" value="1"/>
</dbReference>
<feature type="transmembrane region" description="Helical" evidence="9">
    <location>
        <begin position="91"/>
        <end position="112"/>
    </location>
</feature>
<dbReference type="InterPro" id="IPR010065">
    <property type="entry name" value="AA_ABC_transptr_permease_3TM"/>
</dbReference>
<dbReference type="SUPFAM" id="SSF161098">
    <property type="entry name" value="MetI-like"/>
    <property type="match status" value="1"/>
</dbReference>
<keyword evidence="12" id="KW-1185">Reference proteome</keyword>
<proteinExistence type="inferred from homology"/>
<name>A0ABY7WRU1_9LACO</name>
<feature type="domain" description="ABC transmembrane type-1" evidence="10">
    <location>
        <begin position="17"/>
        <end position="209"/>
    </location>
</feature>
<evidence type="ECO:0000256" key="4">
    <source>
        <dbReference type="ARBA" id="ARBA00022475"/>
    </source>
</evidence>
<evidence type="ECO:0000256" key="1">
    <source>
        <dbReference type="ARBA" id="ARBA00004651"/>
    </source>
</evidence>
<dbReference type="InterPro" id="IPR000515">
    <property type="entry name" value="MetI-like"/>
</dbReference>
<evidence type="ECO:0000256" key="2">
    <source>
        <dbReference type="ARBA" id="ARBA00010072"/>
    </source>
</evidence>
<keyword evidence="3 9" id="KW-0813">Transport</keyword>
<keyword evidence="8 9" id="KW-0472">Membrane</keyword>
<dbReference type="Pfam" id="PF00528">
    <property type="entry name" value="BPD_transp_1"/>
    <property type="match status" value="1"/>
</dbReference>
<dbReference type="PANTHER" id="PTHR30614:SF37">
    <property type="entry name" value="AMINO-ACID ABC TRANSPORTER PERMEASE PROTEIN YHDX-RELATED"/>
    <property type="match status" value="1"/>
</dbReference>
<keyword evidence="6" id="KW-0029">Amino-acid transport</keyword>
<evidence type="ECO:0000313" key="12">
    <source>
        <dbReference type="Proteomes" id="UP001220377"/>
    </source>
</evidence>
<dbReference type="CDD" id="cd06261">
    <property type="entry name" value="TM_PBP2"/>
    <property type="match status" value="1"/>
</dbReference>
<feature type="transmembrane region" description="Helical" evidence="9">
    <location>
        <begin position="186"/>
        <end position="208"/>
    </location>
</feature>
<feature type="transmembrane region" description="Helical" evidence="9">
    <location>
        <begin position="65"/>
        <end position="85"/>
    </location>
</feature>
<dbReference type="InterPro" id="IPR043429">
    <property type="entry name" value="ArtM/GltK/GlnP/TcyL/YhdX-like"/>
</dbReference>
<evidence type="ECO:0000256" key="8">
    <source>
        <dbReference type="ARBA" id="ARBA00023136"/>
    </source>
</evidence>
<comment type="similarity">
    <text evidence="2">Belongs to the binding-protein-dependent transport system permease family. HisMQ subfamily.</text>
</comment>
<dbReference type="PROSITE" id="PS50928">
    <property type="entry name" value="ABC_TM1"/>
    <property type="match status" value="1"/>
</dbReference>
<comment type="subcellular location">
    <subcellularLocation>
        <location evidence="1 9">Cell membrane</location>
        <topology evidence="1 9">Multi-pass membrane protein</topology>
    </subcellularLocation>
</comment>
<protein>
    <submittedName>
        <fullName evidence="11">Amino acid ABC transporter permease</fullName>
    </submittedName>
</protein>
<reference evidence="11 12" key="1">
    <citation type="submission" date="2023-02" db="EMBL/GenBank/DDBJ databases">
        <title>Genome sequence of Lacticaseibacillus sp. KACC 23028.</title>
        <authorList>
            <person name="Kim S."/>
            <person name="Heo J."/>
            <person name="Kwon S.-W."/>
        </authorList>
    </citation>
    <scope>NUCLEOTIDE SEQUENCE [LARGE SCALE GENOMIC DNA]</scope>
    <source>
        <strain evidence="11 12">KACC 23028</strain>
    </source>
</reference>
<feature type="transmembrane region" description="Helical" evidence="9">
    <location>
        <begin position="23"/>
        <end position="44"/>
    </location>
</feature>
<keyword evidence="4" id="KW-1003">Cell membrane</keyword>
<dbReference type="InterPro" id="IPR035906">
    <property type="entry name" value="MetI-like_sf"/>
</dbReference>
<gene>
    <name evidence="11" type="ORF">PQ472_01305</name>
</gene>
<dbReference type="PANTHER" id="PTHR30614">
    <property type="entry name" value="MEMBRANE COMPONENT OF AMINO ACID ABC TRANSPORTER"/>
    <property type="match status" value="1"/>
</dbReference>
<evidence type="ECO:0000256" key="6">
    <source>
        <dbReference type="ARBA" id="ARBA00022970"/>
    </source>
</evidence>
<dbReference type="NCBIfam" id="TIGR01726">
    <property type="entry name" value="HEQRo_perm_3TM"/>
    <property type="match status" value="1"/>
</dbReference>
<evidence type="ECO:0000256" key="7">
    <source>
        <dbReference type="ARBA" id="ARBA00022989"/>
    </source>
</evidence>
<evidence type="ECO:0000256" key="9">
    <source>
        <dbReference type="RuleBase" id="RU363032"/>
    </source>
</evidence>